<organism evidence="1">
    <name type="scientific">Brugia malayi</name>
    <name type="common">Filarial nematode worm</name>
    <dbReference type="NCBI Taxonomy" id="6279"/>
    <lineage>
        <taxon>Eukaryota</taxon>
        <taxon>Metazoa</taxon>
        <taxon>Ecdysozoa</taxon>
        <taxon>Nematoda</taxon>
        <taxon>Chromadorea</taxon>
        <taxon>Rhabditida</taxon>
        <taxon>Spirurina</taxon>
        <taxon>Spiruromorpha</taxon>
        <taxon>Filarioidea</taxon>
        <taxon>Onchocercidae</taxon>
        <taxon>Brugia</taxon>
    </lineage>
</organism>
<reference evidence="1" key="1">
    <citation type="journal article" date="2007" name="Science">
        <title>Draft genome of the filarial nematode parasite Brugia malayi.</title>
        <authorList>
            <person name="Ghedin E."/>
            <person name="Wang S."/>
            <person name="Spiro D."/>
            <person name="Caler E."/>
            <person name="Zhao Q."/>
            <person name="Crabtree J."/>
            <person name="Allen J.E."/>
            <person name="Delcher A.L."/>
            <person name="Guiliano D.B."/>
            <person name="Miranda-Saavedra D."/>
            <person name="Angiuoli S.V."/>
            <person name="Creasy T."/>
            <person name="Amedeo P."/>
            <person name="Haas B."/>
            <person name="El-Sayed N.M."/>
            <person name="Wortman J.R."/>
            <person name="Feldblyum T."/>
            <person name="Tallon L."/>
            <person name="Schatz M."/>
            <person name="Shumway M."/>
            <person name="Koo H."/>
            <person name="Salzberg S.L."/>
            <person name="Schobel S."/>
            <person name="Pertea M."/>
            <person name="Pop M."/>
            <person name="White O."/>
            <person name="Barton G.J."/>
            <person name="Carlow C.K."/>
            <person name="Crawford M.J."/>
            <person name="Daub J."/>
            <person name="Dimmic M.W."/>
            <person name="Estes C.F."/>
            <person name="Foster J.M."/>
            <person name="Ganatra M."/>
            <person name="Gregory W.F."/>
            <person name="Johnson N.M."/>
            <person name="Jin J."/>
            <person name="Komuniecki R."/>
            <person name="Korf I."/>
            <person name="Kumar S."/>
            <person name="Laney S."/>
            <person name="Li B.W."/>
            <person name="Li W."/>
            <person name="Lindblom T.H."/>
            <person name="Lustigman S."/>
            <person name="Ma D."/>
            <person name="Maina C.V."/>
            <person name="Martin D.M."/>
            <person name="McCarter J.P."/>
            <person name="McReynolds L."/>
            <person name="Mitreva M."/>
            <person name="Nutman T.B."/>
            <person name="Parkinson J."/>
            <person name="Peregrin-Alvarez J.M."/>
            <person name="Poole C."/>
            <person name="Ren Q."/>
            <person name="Saunders L."/>
            <person name="Sluder A.E."/>
            <person name="Smith K."/>
            <person name="Stanke M."/>
            <person name="Unnasch T.R."/>
            <person name="Ware J."/>
            <person name="Wei A.D."/>
            <person name="Weil G."/>
            <person name="Williams D.J."/>
            <person name="Zhang Y."/>
            <person name="Williams S.A."/>
            <person name="Fraser-Liggett C."/>
            <person name="Slatko B."/>
            <person name="Blaxter M.L."/>
            <person name="Scott A.L."/>
        </authorList>
    </citation>
    <scope>NUCLEOTIDE SEQUENCE</scope>
    <source>
        <strain evidence="1">FR3</strain>
    </source>
</reference>
<dbReference type="EMBL" id="LN856882">
    <property type="protein sequence ID" value="CDP93532.1"/>
    <property type="molecule type" value="Genomic_DNA"/>
</dbReference>
<gene>
    <name evidence="1" type="primary">Bm351</name>
    <name evidence="1" type="ORF">BM_Bm351</name>
</gene>
<dbReference type="AlphaFoldDB" id="A0A1I9G0Z7"/>
<accession>A0A1I9G0Z7</accession>
<protein>
    <submittedName>
        <fullName evidence="1">Bm351</fullName>
    </submittedName>
</protein>
<name>A0A1I9G0Z7_BRUMA</name>
<reference evidence="1" key="2">
    <citation type="submission" date="2012-12" db="EMBL/GenBank/DDBJ databases">
        <authorList>
            <consortium name="WormBase Consortium"/>
            <person name="Ghedin E."/>
            <person name="Paulini M."/>
        </authorList>
    </citation>
    <scope>NUCLEOTIDE SEQUENCE</scope>
    <source>
        <strain evidence="1">FR3</strain>
    </source>
</reference>
<sequence length="66" mass="7909">MSAYVRRATHYHNHYLSTDEKDLDYVKIRSQPKYVTLCREKEKLPRDIGSILLLNWNTKGRKDKTN</sequence>
<proteinExistence type="predicted"/>
<evidence type="ECO:0000313" key="1">
    <source>
        <dbReference type="EMBL" id="CDP93532.1"/>
    </source>
</evidence>